<dbReference type="AlphaFoldDB" id="A0A2K5WCK3"/>
<dbReference type="InterPro" id="IPR004161">
    <property type="entry name" value="EFTu-like_2"/>
</dbReference>
<dbReference type="FunFam" id="3.40.50.300:FF:000204">
    <property type="entry name" value="Translation elongation factor Tu"/>
    <property type="match status" value="1"/>
</dbReference>
<dbReference type="Bgee" id="ENSMFAG00000003766">
    <property type="expression patterns" value="Expressed in thymus and 13 other cell types or tissues"/>
</dbReference>
<evidence type="ECO:0000256" key="5">
    <source>
        <dbReference type="ARBA" id="ARBA00022801"/>
    </source>
</evidence>
<reference evidence="11" key="2">
    <citation type="submission" date="2025-08" db="UniProtKB">
        <authorList>
            <consortium name="Ensembl"/>
        </authorList>
    </citation>
    <scope>IDENTIFICATION</scope>
</reference>
<evidence type="ECO:0000313" key="12">
    <source>
        <dbReference type="Proteomes" id="UP000233100"/>
    </source>
</evidence>
<proteinExistence type="inferred from homology"/>
<dbReference type="Gene3D" id="3.40.50.300">
    <property type="entry name" value="P-loop containing nucleotide triphosphate hydrolases"/>
    <property type="match status" value="1"/>
</dbReference>
<reference evidence="11" key="3">
    <citation type="submission" date="2025-09" db="UniProtKB">
        <authorList>
            <consortium name="Ensembl"/>
        </authorList>
    </citation>
    <scope>IDENTIFICATION</scope>
</reference>
<organism evidence="11 12">
    <name type="scientific">Macaca fascicularis</name>
    <name type="common">Crab-eating macaque</name>
    <name type="synonym">Cynomolgus monkey</name>
    <dbReference type="NCBI Taxonomy" id="9541"/>
    <lineage>
        <taxon>Eukaryota</taxon>
        <taxon>Metazoa</taxon>
        <taxon>Chordata</taxon>
        <taxon>Craniata</taxon>
        <taxon>Vertebrata</taxon>
        <taxon>Euteleostomi</taxon>
        <taxon>Mammalia</taxon>
        <taxon>Eutheria</taxon>
        <taxon>Euarchontoglires</taxon>
        <taxon>Primates</taxon>
        <taxon>Haplorrhini</taxon>
        <taxon>Catarrhini</taxon>
        <taxon>Cercopithecidae</taxon>
        <taxon>Cercopithecinae</taxon>
        <taxon>Macaca</taxon>
    </lineage>
</organism>
<name>A0A2K5WCK3_MACFA</name>
<dbReference type="InterPro" id="IPR054696">
    <property type="entry name" value="GTP-eEF1A_C"/>
</dbReference>
<evidence type="ECO:0000256" key="8">
    <source>
        <dbReference type="ARBA" id="ARBA00049117"/>
    </source>
</evidence>
<feature type="region of interest" description="Disordered" evidence="9">
    <location>
        <begin position="51"/>
        <end position="92"/>
    </location>
</feature>
<dbReference type="InterPro" id="IPR027417">
    <property type="entry name" value="P-loop_NTPase"/>
</dbReference>
<dbReference type="InterPro" id="IPR050100">
    <property type="entry name" value="TRAFAC_GTPase_members"/>
</dbReference>
<evidence type="ECO:0000256" key="9">
    <source>
        <dbReference type="SAM" id="MobiDB-lite"/>
    </source>
</evidence>
<dbReference type="CDD" id="cd01883">
    <property type="entry name" value="EF1_alpha"/>
    <property type="match status" value="1"/>
</dbReference>
<dbReference type="Pfam" id="PF00009">
    <property type="entry name" value="GTP_EFTU"/>
    <property type="match status" value="1"/>
</dbReference>
<dbReference type="InterPro" id="IPR009001">
    <property type="entry name" value="Transl_elong_EF1A/Init_IF2_C"/>
</dbReference>
<evidence type="ECO:0000256" key="3">
    <source>
        <dbReference type="ARBA" id="ARBA00022490"/>
    </source>
</evidence>
<keyword evidence="3" id="KW-0963">Cytoplasm</keyword>
<gene>
    <name evidence="11" type="primary">HBS1L</name>
</gene>
<keyword evidence="6" id="KW-0648">Protein biosynthesis</keyword>
<evidence type="ECO:0000256" key="1">
    <source>
        <dbReference type="ARBA" id="ARBA00004496"/>
    </source>
</evidence>
<dbReference type="CDD" id="cd16267">
    <property type="entry name" value="HBS1-like_II"/>
    <property type="match status" value="1"/>
</dbReference>
<keyword evidence="4" id="KW-0547">Nucleotide-binding</keyword>
<dbReference type="GO" id="GO:0005737">
    <property type="term" value="C:cytoplasm"/>
    <property type="evidence" value="ECO:0007669"/>
    <property type="project" value="UniProtKB-SubCell"/>
</dbReference>
<dbReference type="GeneTree" id="ENSGT00940000156274"/>
<reference evidence="11 12" key="1">
    <citation type="submission" date="2013-03" db="EMBL/GenBank/DDBJ databases">
        <authorList>
            <person name="Warren W."/>
            <person name="Wilson R.K."/>
        </authorList>
    </citation>
    <scope>NUCLEOTIDE SEQUENCE</scope>
</reference>
<keyword evidence="5" id="KW-0378">Hydrolase</keyword>
<dbReference type="SUPFAM" id="SSF52540">
    <property type="entry name" value="P-loop containing nucleoside triphosphate hydrolases"/>
    <property type="match status" value="1"/>
</dbReference>
<dbReference type="FunFam" id="2.40.30.10:FF:000035">
    <property type="entry name" value="HBS1-like translational GTPase"/>
    <property type="match status" value="1"/>
</dbReference>
<evidence type="ECO:0000256" key="6">
    <source>
        <dbReference type="ARBA" id="ARBA00022917"/>
    </source>
</evidence>
<evidence type="ECO:0000256" key="2">
    <source>
        <dbReference type="ARBA" id="ARBA00007249"/>
    </source>
</evidence>
<dbReference type="Pfam" id="PF22594">
    <property type="entry name" value="GTP-eEF1A_C"/>
    <property type="match status" value="1"/>
</dbReference>
<feature type="domain" description="Tr-type G" evidence="10">
    <location>
        <begin position="192"/>
        <end position="416"/>
    </location>
</feature>
<dbReference type="SUPFAM" id="SSF50447">
    <property type="entry name" value="Translation proteins"/>
    <property type="match status" value="1"/>
</dbReference>
<dbReference type="VEuPathDB" id="HostDB:ENSMFAG00000003766"/>
<dbReference type="InterPro" id="IPR000795">
    <property type="entry name" value="T_Tr_GTP-bd_dom"/>
</dbReference>
<dbReference type="InterPro" id="IPR009000">
    <property type="entry name" value="Transl_B-barrel_sf"/>
</dbReference>
<feature type="compositionally biased region" description="Polar residues" evidence="9">
    <location>
        <begin position="63"/>
        <end position="74"/>
    </location>
</feature>
<comment type="similarity">
    <text evidence="2">Belongs to the TRAFAC class translation factor GTPase superfamily. Classic translation factor GTPase family. EF-Tu/EF-1A subfamily.</text>
</comment>
<dbReference type="PROSITE" id="PS51722">
    <property type="entry name" value="G_TR_2"/>
    <property type="match status" value="1"/>
</dbReference>
<dbReference type="Proteomes" id="UP000233100">
    <property type="component" value="Chromosome 4"/>
</dbReference>
<dbReference type="PANTHER" id="PTHR23115">
    <property type="entry name" value="TRANSLATION FACTOR"/>
    <property type="match status" value="1"/>
</dbReference>
<sequence length="617" mass="68132">IFVFLVETGFRYVDFEDDDLYGQSVEDDYCISPSTAAQFIYSRRDKPSVEPVEEYDYEDLKESSNSVSNHQLSGFDQGKPVDSQTSRSESEIVPKVAKMTVSGKKQTMGFEVPGVSSEENGHSFHTPQKERLIEDAIASSDVLETASKSANPPLTVQASEEQSSTPAPVKKSGKLRQQLDVKAELEKRQGGKQLLNLVVIGHVDAGKSTLMGHMLYLLGNINKRTMHKYEQESKKAGKASFAYAWVLDETGEERERGVTMDVGMTKFETTTKVITLMDAPGHKDFIPNMITGAAQADVAVLVVDASRGEFEAGFETGGQTREHGLLVRSLGVTQLAVAVNKMDQVNWQQERFQEITGKLGHFLKQAGFKESDVAFIPTSGLSGENLITRSQSSELTKWYKGLCLLEQIDSFKPPQRSIDKPFRLCVSDVFKDQGSGFCITGKIEAGYIQTGDRLQAMPPNETCTVKGITLHDEPVDWAAAGDHVSLTLVGMDIIKINVGCVFCGPKEPIKACTRFRARILIFNIEIPITKGFPVLLHYQTVSEPAVIKRLISVLNKSTGEVTKKKPKFLTKGQNALVELQTQRPIALELYKDFKELGRFMLRYGGSTIAAGVVTEVF</sequence>
<evidence type="ECO:0000256" key="4">
    <source>
        <dbReference type="ARBA" id="ARBA00022741"/>
    </source>
</evidence>
<comment type="catalytic activity">
    <reaction evidence="8">
        <text>GTP + H2O = GDP + phosphate + H(+)</text>
        <dbReference type="Rhea" id="RHEA:19669"/>
        <dbReference type="ChEBI" id="CHEBI:15377"/>
        <dbReference type="ChEBI" id="CHEBI:15378"/>
        <dbReference type="ChEBI" id="CHEBI:37565"/>
        <dbReference type="ChEBI" id="CHEBI:43474"/>
        <dbReference type="ChEBI" id="CHEBI:58189"/>
    </reaction>
    <physiologicalReaction direction="left-to-right" evidence="8">
        <dbReference type="Rhea" id="RHEA:19670"/>
    </physiologicalReaction>
</comment>
<feature type="region of interest" description="Disordered" evidence="9">
    <location>
        <begin position="147"/>
        <end position="175"/>
    </location>
</feature>
<dbReference type="GO" id="GO:0003924">
    <property type="term" value="F:GTPase activity"/>
    <property type="evidence" value="ECO:0007669"/>
    <property type="project" value="InterPro"/>
</dbReference>
<evidence type="ECO:0000313" key="11">
    <source>
        <dbReference type="Ensembl" id="ENSMFAP00000034853.2"/>
    </source>
</evidence>
<dbReference type="SUPFAM" id="SSF50465">
    <property type="entry name" value="EF-Tu/eEF-1alpha/eIF2-gamma C-terminal domain"/>
    <property type="match status" value="1"/>
</dbReference>
<feature type="compositionally biased region" description="Polar residues" evidence="9">
    <location>
        <begin position="147"/>
        <end position="166"/>
    </location>
</feature>
<protein>
    <submittedName>
        <fullName evidence="11">HBS1 like translational GTPase</fullName>
    </submittedName>
</protein>
<accession>A0A2K5WCK3</accession>
<keyword evidence="12" id="KW-1185">Reference proteome</keyword>
<dbReference type="PRINTS" id="PR00315">
    <property type="entry name" value="ELONGATNFCT"/>
</dbReference>
<keyword evidence="7" id="KW-0342">GTP-binding</keyword>
<dbReference type="Gene3D" id="2.40.30.10">
    <property type="entry name" value="Translation factors"/>
    <property type="match status" value="2"/>
</dbReference>
<dbReference type="FunFam" id="2.40.30.10:FF:000020">
    <property type="entry name" value="Translation elongation factor EF-1"/>
    <property type="match status" value="1"/>
</dbReference>
<dbReference type="Ensembl" id="ENSMFAT00000009084.2">
    <property type="protein sequence ID" value="ENSMFAP00000034853.2"/>
    <property type="gene ID" value="ENSMFAG00000003766.2"/>
</dbReference>
<evidence type="ECO:0000259" key="10">
    <source>
        <dbReference type="PROSITE" id="PS51722"/>
    </source>
</evidence>
<evidence type="ECO:0000256" key="7">
    <source>
        <dbReference type="ARBA" id="ARBA00023134"/>
    </source>
</evidence>
<comment type="subcellular location">
    <subcellularLocation>
        <location evidence="1">Cytoplasm</location>
    </subcellularLocation>
</comment>
<dbReference type="GO" id="GO:0006412">
    <property type="term" value="P:translation"/>
    <property type="evidence" value="ECO:0007669"/>
    <property type="project" value="UniProtKB-KW"/>
</dbReference>
<dbReference type="CDD" id="cd04093">
    <property type="entry name" value="HBS1_C_III"/>
    <property type="match status" value="1"/>
</dbReference>
<dbReference type="Pfam" id="PF03144">
    <property type="entry name" value="GTP_EFTU_D2"/>
    <property type="match status" value="1"/>
</dbReference>
<dbReference type="GO" id="GO:0005525">
    <property type="term" value="F:GTP binding"/>
    <property type="evidence" value="ECO:0007669"/>
    <property type="project" value="UniProtKB-KW"/>
</dbReference>